<feature type="domain" description="BAAT/Acyl-CoA thioester hydrolase C-terminal" evidence="1">
    <location>
        <begin position="3"/>
        <end position="76"/>
    </location>
</feature>
<sequence>MFADLAVERLRLAGKTNYTVKYPGAGQEPPYSTFCWASYHKMIRGGILWGGSLRPHADAQVHTWDALLTFFGKHLRNQTSLKGKL</sequence>
<evidence type="ECO:0000313" key="3">
    <source>
        <dbReference type="Proteomes" id="UP001487740"/>
    </source>
</evidence>
<dbReference type="GO" id="GO:0006631">
    <property type="term" value="P:fatty acid metabolic process"/>
    <property type="evidence" value="ECO:0007669"/>
    <property type="project" value="TreeGrafter"/>
</dbReference>
<dbReference type="GO" id="GO:0006637">
    <property type="term" value="P:acyl-CoA metabolic process"/>
    <property type="evidence" value="ECO:0007669"/>
    <property type="project" value="TreeGrafter"/>
</dbReference>
<comment type="caution">
    <text evidence="2">The sequence shown here is derived from an EMBL/GenBank/DDBJ whole genome shotgun (WGS) entry which is preliminary data.</text>
</comment>
<reference evidence="2 3" key="1">
    <citation type="submission" date="2023-03" db="EMBL/GenBank/DDBJ databases">
        <title>High-quality genome of Scylla paramamosain provides insights in environmental adaptation.</title>
        <authorList>
            <person name="Zhang L."/>
        </authorList>
    </citation>
    <scope>NUCLEOTIDE SEQUENCE [LARGE SCALE GENOMIC DNA]</scope>
    <source>
        <strain evidence="2">LZ_2023a</strain>
        <tissue evidence="2">Muscle</tissue>
    </source>
</reference>
<protein>
    <recommendedName>
        <fullName evidence="1">BAAT/Acyl-CoA thioester hydrolase C-terminal domain-containing protein</fullName>
    </recommendedName>
</protein>
<dbReference type="InterPro" id="IPR029058">
    <property type="entry name" value="AB_hydrolase_fold"/>
</dbReference>
<keyword evidence="3" id="KW-1185">Reference proteome</keyword>
<dbReference type="AlphaFoldDB" id="A0AAW0SMW6"/>
<dbReference type="Gene3D" id="3.40.50.1820">
    <property type="entry name" value="alpha/beta hydrolase"/>
    <property type="match status" value="1"/>
</dbReference>
<organism evidence="2 3">
    <name type="scientific">Scylla paramamosain</name>
    <name type="common">Mud crab</name>
    <dbReference type="NCBI Taxonomy" id="85552"/>
    <lineage>
        <taxon>Eukaryota</taxon>
        <taxon>Metazoa</taxon>
        <taxon>Ecdysozoa</taxon>
        <taxon>Arthropoda</taxon>
        <taxon>Crustacea</taxon>
        <taxon>Multicrustacea</taxon>
        <taxon>Malacostraca</taxon>
        <taxon>Eumalacostraca</taxon>
        <taxon>Eucarida</taxon>
        <taxon>Decapoda</taxon>
        <taxon>Pleocyemata</taxon>
        <taxon>Brachyura</taxon>
        <taxon>Eubrachyura</taxon>
        <taxon>Portunoidea</taxon>
        <taxon>Portunidae</taxon>
        <taxon>Portuninae</taxon>
        <taxon>Scylla</taxon>
    </lineage>
</organism>
<evidence type="ECO:0000313" key="2">
    <source>
        <dbReference type="EMBL" id="KAK8376122.1"/>
    </source>
</evidence>
<dbReference type="GO" id="GO:0047617">
    <property type="term" value="F:fatty acyl-CoA hydrolase activity"/>
    <property type="evidence" value="ECO:0007669"/>
    <property type="project" value="TreeGrafter"/>
</dbReference>
<dbReference type="Proteomes" id="UP001487740">
    <property type="component" value="Unassembled WGS sequence"/>
</dbReference>
<dbReference type="PANTHER" id="PTHR10824:SF4">
    <property type="entry name" value="ACYL-COENZYME A THIOESTERASE 1-LIKE"/>
    <property type="match status" value="1"/>
</dbReference>
<dbReference type="EMBL" id="JARAKH010000049">
    <property type="protein sequence ID" value="KAK8376122.1"/>
    <property type="molecule type" value="Genomic_DNA"/>
</dbReference>
<proteinExistence type="predicted"/>
<gene>
    <name evidence="2" type="ORF">O3P69_008688</name>
</gene>
<dbReference type="PANTHER" id="PTHR10824">
    <property type="entry name" value="ACYL-COENZYME A THIOESTERASE-RELATED"/>
    <property type="match status" value="1"/>
</dbReference>
<evidence type="ECO:0000259" key="1">
    <source>
        <dbReference type="Pfam" id="PF08840"/>
    </source>
</evidence>
<name>A0AAW0SMW6_SCYPA</name>
<accession>A0AAW0SMW6</accession>
<dbReference type="InterPro" id="IPR014940">
    <property type="entry name" value="BAAT_C"/>
</dbReference>
<dbReference type="Pfam" id="PF08840">
    <property type="entry name" value="BAAT_C"/>
    <property type="match status" value="1"/>
</dbReference>